<protein>
    <submittedName>
        <fullName evidence="13">Cytochrome ubiquinol oxidase subunit I</fullName>
    </submittedName>
</protein>
<feature type="transmembrane region" description="Helical" evidence="12">
    <location>
        <begin position="221"/>
        <end position="240"/>
    </location>
</feature>
<feature type="transmembrane region" description="Helical" evidence="12">
    <location>
        <begin position="401"/>
        <end position="422"/>
    </location>
</feature>
<reference evidence="13 14" key="1">
    <citation type="submission" date="2023-08" db="EMBL/GenBank/DDBJ databases">
        <title>Alcaligenaceae gen. nov., a novel taxon isolated from the sludge of Yixing Pesticide Factory.</title>
        <authorList>
            <person name="Ruan L."/>
        </authorList>
    </citation>
    <scope>NUCLEOTIDE SEQUENCE [LARGE SCALE GENOMIC DNA]</scope>
    <source>
        <strain evidence="13 14">LG-2</strain>
    </source>
</reference>
<evidence type="ECO:0000313" key="13">
    <source>
        <dbReference type="EMBL" id="MDR4126237.1"/>
    </source>
</evidence>
<keyword evidence="4" id="KW-1003">Cell membrane</keyword>
<evidence type="ECO:0000256" key="3">
    <source>
        <dbReference type="ARBA" id="ARBA00022448"/>
    </source>
</evidence>
<evidence type="ECO:0000313" key="14">
    <source>
        <dbReference type="Proteomes" id="UP001232156"/>
    </source>
</evidence>
<sequence length="444" mass="48350">MSYSALWLSQAQFFISLSFLLLFFLLEIGLAWALVVFKLRGQWGDPRGTQAYRFWVRVFALAFVLSFAAAVPVMVQLGSLWPLLMERIGDVAGPLLAAAVFTVFLFRACFVGAMLFGQRRLSDRAHTVLVALVALGVTLSALWPMALFSWMRTPAGAFFSNGQYVVTEWSRVILNPSFPWYAALLFTLALAASCLFMLGVSALQSLRRALPDADRMVFNGAARAAVFFLLVLGALAVQAGRELAEHEPARAAAAAGYWQSGPEPSFSLFSIRDPATGGDRWAWRWPQLGGAFLARDAAGYRGLDQFSGMDPPWGLTFWSLRLGALALLLCLVLAALAWWRLHAHDGNPGLLPVWLRRALVAGGFGGWLIALAGFGHVFIGAYPYAVAGTVTYSEVLAETPVAVLVAGGLGLLTAYALCIAGFMRLLWHIVRYGVVPVARRRGRA</sequence>
<comment type="subcellular location">
    <subcellularLocation>
        <location evidence="1">Cell membrane</location>
        <topology evidence="1">Multi-pass membrane protein</topology>
    </subcellularLocation>
</comment>
<evidence type="ECO:0000256" key="4">
    <source>
        <dbReference type="ARBA" id="ARBA00022475"/>
    </source>
</evidence>
<feature type="transmembrane region" description="Helical" evidence="12">
    <location>
        <begin position="318"/>
        <end position="339"/>
    </location>
</feature>
<evidence type="ECO:0000256" key="7">
    <source>
        <dbReference type="ARBA" id="ARBA00022723"/>
    </source>
</evidence>
<comment type="caution">
    <text evidence="13">The sequence shown here is derived from an EMBL/GenBank/DDBJ whole genome shotgun (WGS) entry which is preliminary data.</text>
</comment>
<evidence type="ECO:0000256" key="5">
    <source>
        <dbReference type="ARBA" id="ARBA00022617"/>
    </source>
</evidence>
<evidence type="ECO:0000256" key="2">
    <source>
        <dbReference type="ARBA" id="ARBA00009819"/>
    </source>
</evidence>
<feature type="transmembrane region" description="Helical" evidence="12">
    <location>
        <begin position="359"/>
        <end position="381"/>
    </location>
</feature>
<dbReference type="InterPro" id="IPR002585">
    <property type="entry name" value="Cyt-d_ubiquinol_oxidase_su_1"/>
</dbReference>
<evidence type="ECO:0000256" key="11">
    <source>
        <dbReference type="ARBA" id="ARBA00023136"/>
    </source>
</evidence>
<keyword evidence="10" id="KW-0408">Iron</keyword>
<dbReference type="Proteomes" id="UP001232156">
    <property type="component" value="Unassembled WGS sequence"/>
</dbReference>
<feature type="transmembrane region" description="Helical" evidence="12">
    <location>
        <begin position="128"/>
        <end position="151"/>
    </location>
</feature>
<evidence type="ECO:0000256" key="6">
    <source>
        <dbReference type="ARBA" id="ARBA00022692"/>
    </source>
</evidence>
<comment type="similarity">
    <text evidence="2">Belongs to the cytochrome ubiquinol oxidase subunit 1 family.</text>
</comment>
<feature type="transmembrane region" description="Helical" evidence="12">
    <location>
        <begin position="12"/>
        <end position="34"/>
    </location>
</feature>
<evidence type="ECO:0000256" key="1">
    <source>
        <dbReference type="ARBA" id="ARBA00004651"/>
    </source>
</evidence>
<keyword evidence="5" id="KW-0349">Heme</keyword>
<keyword evidence="6 12" id="KW-0812">Transmembrane</keyword>
<evidence type="ECO:0000256" key="9">
    <source>
        <dbReference type="ARBA" id="ARBA00022989"/>
    </source>
</evidence>
<dbReference type="Pfam" id="PF01654">
    <property type="entry name" value="Cyt_bd_oxida_I"/>
    <property type="match status" value="1"/>
</dbReference>
<dbReference type="PANTHER" id="PTHR30365">
    <property type="entry name" value="CYTOCHROME D UBIQUINOL OXIDASE"/>
    <property type="match status" value="1"/>
</dbReference>
<keyword evidence="11 12" id="KW-0472">Membrane</keyword>
<keyword evidence="14" id="KW-1185">Reference proteome</keyword>
<name>A0ABU1D777_9BURK</name>
<evidence type="ECO:0000256" key="8">
    <source>
        <dbReference type="ARBA" id="ARBA00022982"/>
    </source>
</evidence>
<keyword evidence="7" id="KW-0479">Metal-binding</keyword>
<feature type="transmembrane region" description="Helical" evidence="12">
    <location>
        <begin position="54"/>
        <end position="75"/>
    </location>
</feature>
<keyword evidence="8" id="KW-0249">Electron transport</keyword>
<evidence type="ECO:0000256" key="10">
    <source>
        <dbReference type="ARBA" id="ARBA00023004"/>
    </source>
</evidence>
<dbReference type="EMBL" id="JAUZQE010000020">
    <property type="protein sequence ID" value="MDR4126237.1"/>
    <property type="molecule type" value="Genomic_DNA"/>
</dbReference>
<evidence type="ECO:0000256" key="12">
    <source>
        <dbReference type="SAM" id="Phobius"/>
    </source>
</evidence>
<keyword evidence="3" id="KW-0813">Transport</keyword>
<organism evidence="13 14">
    <name type="scientific">Yanghanlia caeni</name>
    <dbReference type="NCBI Taxonomy" id="3064283"/>
    <lineage>
        <taxon>Bacteria</taxon>
        <taxon>Pseudomonadati</taxon>
        <taxon>Pseudomonadota</taxon>
        <taxon>Betaproteobacteria</taxon>
        <taxon>Burkholderiales</taxon>
        <taxon>Alcaligenaceae</taxon>
        <taxon>Yanghanlia</taxon>
    </lineage>
</organism>
<gene>
    <name evidence="13" type="ORF">Q8947_09615</name>
</gene>
<feature type="transmembrane region" description="Helical" evidence="12">
    <location>
        <begin position="178"/>
        <end position="200"/>
    </location>
</feature>
<proteinExistence type="inferred from homology"/>
<dbReference type="PANTHER" id="PTHR30365:SF14">
    <property type="entry name" value="CYTOCHROME BD MENAQUINOL OXIDASE SUBUNIT I-RELATED"/>
    <property type="match status" value="1"/>
</dbReference>
<accession>A0ABU1D777</accession>
<keyword evidence="9 12" id="KW-1133">Transmembrane helix</keyword>
<dbReference type="RefSeq" id="WP_347287141.1">
    <property type="nucleotide sequence ID" value="NZ_JAUZQE010000020.1"/>
</dbReference>
<feature type="transmembrane region" description="Helical" evidence="12">
    <location>
        <begin position="95"/>
        <end position="116"/>
    </location>
</feature>